<feature type="region of interest" description="Disordered" evidence="5">
    <location>
        <begin position="773"/>
        <end position="833"/>
    </location>
</feature>
<dbReference type="SUPFAM" id="SSF48726">
    <property type="entry name" value="Immunoglobulin"/>
    <property type="match status" value="3"/>
</dbReference>
<keyword evidence="4" id="KW-0393">Immunoglobulin domain</keyword>
<feature type="domain" description="Ig-like" evidence="6">
    <location>
        <begin position="46"/>
        <end position="133"/>
    </location>
</feature>
<evidence type="ECO:0000259" key="6">
    <source>
        <dbReference type="PROSITE" id="PS50835"/>
    </source>
</evidence>
<evidence type="ECO:0000256" key="3">
    <source>
        <dbReference type="ARBA" id="ARBA00023157"/>
    </source>
</evidence>
<protein>
    <recommendedName>
        <fullName evidence="6">Ig-like domain-containing protein</fullName>
    </recommendedName>
</protein>
<keyword evidence="8" id="KW-1185">Reference proteome</keyword>
<dbReference type="PANTHER" id="PTHR12231">
    <property type="entry name" value="CTX-RELATED TYPE I TRANSMEMBRANE PROTEIN"/>
    <property type="match status" value="1"/>
</dbReference>
<dbReference type="SUPFAM" id="SSF49265">
    <property type="entry name" value="Fibronectin type III"/>
    <property type="match status" value="1"/>
</dbReference>
<name>A0AAW0U5H1_SCYPA</name>
<feature type="region of interest" description="Disordered" evidence="5">
    <location>
        <begin position="436"/>
        <end position="508"/>
    </location>
</feature>
<sequence length="1110" mass="120685">MQLPDGSLFFYRLRGRDRGTYYCVARSTTGAATSRRVTVQMAYLRETFRKSPLSLGVNEGESAVFECDPPKGHPTPVVTWRLDERDLILPRHRYRQDGSTLMVSHVVPSDEGEYQCVVTNMAGRRVSEVAQLTVYESARVGGVVKSMVGVAGHDVTLPCVPSGKPDPQVVWRRADGLMPVGRAAMGRDWSLTITALRSGDQGTYVCEATNSAGTHAANTSLLVVERPRAEGGVRPRIAVITPSHVRQIGCPITATPTPIIFWVKENHGRQEAQREAGHTLTGDGEDVYRLEEEQPWVVASGAAATVEEAAPIVDHTFSLHVTTRHEGLWACMAANEVGGVVMPVRVVGGGVARGTVSVGMVGVDEVEARAALLTPTLEQGFPSSSTPTSATVTWRLIHRSKHIEGIYVLGCERGSGFIHPRIQQQLQTHDISLLHHPHSHHSHQPAPTTHTMDQRESSTSEHVEWPDSGGGPHTSLAEENVEHILLENESGRSTTSSNTTGVEEGGDDFPCLPTCSNLRVMGHTLVLARSSFQVMGLHPFTSYWFLLLPHYKGVLGVPSNMQSFTTPQDVPAGWPVLSRWWAARVGPDTYALTLHWRPLPPHLAHGVINRYQVLVRERDTGITHNVSVMGDLTTLTLPNVTSSRVEVSMAASTVKGTGSASPPTNLNLLMTHHKEPGVGVGLIRSAWFLVLAGGAVTMLVVLVGCTLAARWCAHSLTHSSLPADMGHSKVGGPWVDVGGLWTSVPTHDLSSDKSERKLLANGSSLADYVEVEAEPQLKDETGNKRLEVWPGGLLSPSPSPSRVSSSSHQAKQLAQSESLLSQPRRASHCMLRQQTSGSYASSSAHHTSSTCRNSDTGTWYTGEYCNCYQEDSKLGLHHEPFCPSATPSGCSTVLHVSLNPPSDYACTSVGTDTYEAVTTYEEAGIPLDLGPGKQPSATRQLRLNTESTTDLSMDCYNYSDDDPDATQSFSDTEASFFIPQELRRRDPSKENDSSCEDLHRPLKEQGAARRTASDDAFQRELQKVVEKKSDQDKNKQSNSLRYLYCVTESPSNCDSTSAKPLSAESLKRISSRSSMSQDSLENQFEQTLRMISQGASCNLDSDSVSVSAFD</sequence>
<dbReference type="SMART" id="SM00408">
    <property type="entry name" value="IGc2"/>
    <property type="match status" value="2"/>
</dbReference>
<feature type="compositionally biased region" description="Basic and acidic residues" evidence="5">
    <location>
        <begin position="480"/>
        <end position="490"/>
    </location>
</feature>
<evidence type="ECO:0000256" key="2">
    <source>
        <dbReference type="ARBA" id="ARBA00022737"/>
    </source>
</evidence>
<comment type="caution">
    <text evidence="7">The sequence shown here is derived from an EMBL/GenBank/DDBJ whole genome shotgun (WGS) entry which is preliminary data.</text>
</comment>
<keyword evidence="2" id="KW-0677">Repeat</keyword>
<feature type="region of interest" description="Disordered" evidence="5">
    <location>
        <begin position="960"/>
        <end position="1015"/>
    </location>
</feature>
<evidence type="ECO:0000256" key="5">
    <source>
        <dbReference type="SAM" id="MobiDB-lite"/>
    </source>
</evidence>
<dbReference type="InterPro" id="IPR036179">
    <property type="entry name" value="Ig-like_dom_sf"/>
</dbReference>
<keyword evidence="3" id="KW-1015">Disulfide bond</keyword>
<feature type="domain" description="Ig-like" evidence="6">
    <location>
        <begin position="152"/>
        <end position="222"/>
    </location>
</feature>
<feature type="domain" description="Ig-like" evidence="6">
    <location>
        <begin position="227"/>
        <end position="347"/>
    </location>
</feature>
<dbReference type="GO" id="GO:0009653">
    <property type="term" value="P:anatomical structure morphogenesis"/>
    <property type="evidence" value="ECO:0007669"/>
    <property type="project" value="UniProtKB-ARBA"/>
</dbReference>
<dbReference type="GO" id="GO:0030154">
    <property type="term" value="P:cell differentiation"/>
    <property type="evidence" value="ECO:0007669"/>
    <property type="project" value="UniProtKB-ARBA"/>
</dbReference>
<evidence type="ECO:0000313" key="8">
    <source>
        <dbReference type="Proteomes" id="UP001487740"/>
    </source>
</evidence>
<dbReference type="InterPro" id="IPR003598">
    <property type="entry name" value="Ig_sub2"/>
</dbReference>
<dbReference type="AlphaFoldDB" id="A0AAW0U5H1"/>
<dbReference type="Proteomes" id="UP001487740">
    <property type="component" value="Unassembled WGS sequence"/>
</dbReference>
<feature type="region of interest" description="Disordered" evidence="5">
    <location>
        <begin position="1049"/>
        <end position="1082"/>
    </location>
</feature>
<dbReference type="InterPro" id="IPR003599">
    <property type="entry name" value="Ig_sub"/>
</dbReference>
<evidence type="ECO:0000256" key="4">
    <source>
        <dbReference type="ARBA" id="ARBA00023319"/>
    </source>
</evidence>
<evidence type="ECO:0000256" key="1">
    <source>
        <dbReference type="ARBA" id="ARBA00022729"/>
    </source>
</evidence>
<dbReference type="InterPro" id="IPR013098">
    <property type="entry name" value="Ig_I-set"/>
</dbReference>
<evidence type="ECO:0000313" key="7">
    <source>
        <dbReference type="EMBL" id="KAK8393990.1"/>
    </source>
</evidence>
<dbReference type="Pfam" id="PF07679">
    <property type="entry name" value="I-set"/>
    <property type="match status" value="2"/>
</dbReference>
<accession>A0AAW0U5H1</accession>
<dbReference type="SMART" id="SM00409">
    <property type="entry name" value="IG"/>
    <property type="match status" value="2"/>
</dbReference>
<dbReference type="EMBL" id="JARAKH010000019">
    <property type="protein sequence ID" value="KAK8393990.1"/>
    <property type="molecule type" value="Genomic_DNA"/>
</dbReference>
<dbReference type="FunFam" id="2.60.40.10:FF:000032">
    <property type="entry name" value="palladin isoform X1"/>
    <property type="match status" value="1"/>
</dbReference>
<feature type="compositionally biased region" description="Polar residues" evidence="5">
    <location>
        <begin position="1049"/>
        <end position="1059"/>
    </location>
</feature>
<organism evidence="7 8">
    <name type="scientific">Scylla paramamosain</name>
    <name type="common">Mud crab</name>
    <dbReference type="NCBI Taxonomy" id="85552"/>
    <lineage>
        <taxon>Eukaryota</taxon>
        <taxon>Metazoa</taxon>
        <taxon>Ecdysozoa</taxon>
        <taxon>Arthropoda</taxon>
        <taxon>Crustacea</taxon>
        <taxon>Multicrustacea</taxon>
        <taxon>Malacostraca</taxon>
        <taxon>Eumalacostraca</taxon>
        <taxon>Eucarida</taxon>
        <taxon>Decapoda</taxon>
        <taxon>Pleocyemata</taxon>
        <taxon>Brachyura</taxon>
        <taxon>Eubrachyura</taxon>
        <taxon>Portunoidea</taxon>
        <taxon>Portunidae</taxon>
        <taxon>Portuninae</taxon>
        <taxon>Scylla</taxon>
    </lineage>
</organism>
<dbReference type="InterPro" id="IPR036116">
    <property type="entry name" value="FN3_sf"/>
</dbReference>
<dbReference type="InterPro" id="IPR003961">
    <property type="entry name" value="FN3_dom"/>
</dbReference>
<dbReference type="InterPro" id="IPR007110">
    <property type="entry name" value="Ig-like_dom"/>
</dbReference>
<keyword evidence="1" id="KW-0732">Signal</keyword>
<dbReference type="PANTHER" id="PTHR12231:SF253">
    <property type="entry name" value="DPR-INTERACTING PROTEIN ETA, ISOFORM B-RELATED"/>
    <property type="match status" value="1"/>
</dbReference>
<feature type="compositionally biased region" description="Basic and acidic residues" evidence="5">
    <location>
        <begin position="775"/>
        <end position="787"/>
    </location>
</feature>
<gene>
    <name evidence="7" type="ORF">O3P69_006293</name>
</gene>
<dbReference type="CDD" id="cd00063">
    <property type="entry name" value="FN3"/>
    <property type="match status" value="1"/>
</dbReference>
<feature type="compositionally biased region" description="Polar residues" evidence="5">
    <location>
        <begin position="808"/>
        <end position="821"/>
    </location>
</feature>
<feature type="compositionally biased region" description="Basic and acidic residues" evidence="5">
    <location>
        <begin position="452"/>
        <end position="465"/>
    </location>
</feature>
<dbReference type="Gene3D" id="2.60.40.10">
    <property type="entry name" value="Immunoglobulins"/>
    <property type="match status" value="4"/>
</dbReference>
<dbReference type="PROSITE" id="PS50835">
    <property type="entry name" value="IG_LIKE"/>
    <property type="match status" value="3"/>
</dbReference>
<dbReference type="InterPro" id="IPR051170">
    <property type="entry name" value="Neural/epithelial_adhesion"/>
</dbReference>
<feature type="compositionally biased region" description="Low complexity" evidence="5">
    <location>
        <begin position="491"/>
        <end position="501"/>
    </location>
</feature>
<proteinExistence type="predicted"/>
<feature type="compositionally biased region" description="Basic and acidic residues" evidence="5">
    <location>
        <begin position="981"/>
        <end position="1015"/>
    </location>
</feature>
<dbReference type="InterPro" id="IPR013783">
    <property type="entry name" value="Ig-like_fold"/>
</dbReference>
<reference evidence="7 8" key="1">
    <citation type="submission" date="2023-03" db="EMBL/GenBank/DDBJ databases">
        <title>High-quality genome of Scylla paramamosain provides insights in environmental adaptation.</title>
        <authorList>
            <person name="Zhang L."/>
        </authorList>
    </citation>
    <scope>NUCLEOTIDE SEQUENCE [LARGE SCALE GENOMIC DNA]</scope>
    <source>
        <strain evidence="7">LZ_2023a</strain>
        <tissue evidence="7">Muscle</tissue>
    </source>
</reference>